<feature type="chain" id="PRO_5039402352" description="Transglycosylase SLT domain-containing protein" evidence="2">
    <location>
        <begin position="36"/>
        <end position="211"/>
    </location>
</feature>
<evidence type="ECO:0000256" key="1">
    <source>
        <dbReference type="SAM" id="MobiDB-lite"/>
    </source>
</evidence>
<accession>A0A840DDQ0</accession>
<dbReference type="InterPro" id="IPR023346">
    <property type="entry name" value="Lysozyme-like_dom_sf"/>
</dbReference>
<dbReference type="Pfam" id="PF01464">
    <property type="entry name" value="SLT"/>
    <property type="match status" value="1"/>
</dbReference>
<sequence>MSELEHYNKAPRRQHTGRRLAAAVSAAAVCAVAVAAPLSVQTSAHAEVVPLQRGEVLNQELMAKATAEAEFKLPSLEVSELQKPAEVATQAQSSSGSASSSGGGSVSAPPAGTPDPGSAQAIARGYVQNDSEYSCLVALWNRESGWNTYAMNPSSGAYGIPQSLPGSKMASAGADWQTNPDTQIRWGLGYIQGRYGSPCAAWAHSEAVGWY</sequence>
<dbReference type="Proteomes" id="UP000571183">
    <property type="component" value="Unassembled WGS sequence"/>
</dbReference>
<evidence type="ECO:0000313" key="5">
    <source>
        <dbReference type="Proteomes" id="UP000571183"/>
    </source>
</evidence>
<evidence type="ECO:0000256" key="2">
    <source>
        <dbReference type="SAM" id="SignalP"/>
    </source>
</evidence>
<proteinExistence type="predicted"/>
<feature type="compositionally biased region" description="Low complexity" evidence="1">
    <location>
        <begin position="87"/>
        <end position="110"/>
    </location>
</feature>
<reference evidence="4" key="1">
    <citation type="submission" date="2020-08" db="EMBL/GenBank/DDBJ databases">
        <title>Sequencing the genomes of 1000 actinobacteria strains.</title>
        <authorList>
            <person name="Klenk H.-P."/>
        </authorList>
    </citation>
    <scope>NUCLEOTIDE SEQUENCE [LARGE SCALE GENOMIC DNA]</scope>
    <source>
        <strain evidence="4">DSM 27064</strain>
    </source>
</reference>
<dbReference type="RefSeq" id="WP_124823953.1">
    <property type="nucleotide sequence ID" value="NZ_JACIFD010000001.1"/>
</dbReference>
<feature type="region of interest" description="Disordered" evidence="1">
    <location>
        <begin position="83"/>
        <end position="120"/>
    </location>
</feature>
<protein>
    <recommendedName>
        <fullName evidence="3">Transglycosylase SLT domain-containing protein</fullName>
    </recommendedName>
</protein>
<gene>
    <name evidence="4" type="ORF">F5897_000046</name>
</gene>
<feature type="domain" description="Transglycosylase SLT" evidence="3">
    <location>
        <begin position="128"/>
        <end position="197"/>
    </location>
</feature>
<keyword evidence="5" id="KW-1185">Reference proteome</keyword>
<organism evidence="4 5">
    <name type="scientific">Canibacter oris</name>
    <dbReference type="NCBI Taxonomy" id="1365628"/>
    <lineage>
        <taxon>Bacteria</taxon>
        <taxon>Bacillati</taxon>
        <taxon>Actinomycetota</taxon>
        <taxon>Actinomycetes</taxon>
        <taxon>Micrococcales</taxon>
        <taxon>Microbacteriaceae</taxon>
        <taxon>Canibacter</taxon>
    </lineage>
</organism>
<evidence type="ECO:0000313" key="4">
    <source>
        <dbReference type="EMBL" id="MBB4070770.1"/>
    </source>
</evidence>
<dbReference type="InterPro" id="IPR008258">
    <property type="entry name" value="Transglycosylase_SLT_dom_1"/>
</dbReference>
<keyword evidence="2" id="KW-0732">Signal</keyword>
<dbReference type="SUPFAM" id="SSF53955">
    <property type="entry name" value="Lysozyme-like"/>
    <property type="match status" value="1"/>
</dbReference>
<name>A0A840DDQ0_9MICO</name>
<dbReference type="Gene3D" id="1.10.530.10">
    <property type="match status" value="1"/>
</dbReference>
<dbReference type="AlphaFoldDB" id="A0A840DDQ0"/>
<dbReference type="EMBL" id="JACIFD010000001">
    <property type="protein sequence ID" value="MBB4070770.1"/>
    <property type="molecule type" value="Genomic_DNA"/>
</dbReference>
<feature type="signal peptide" evidence="2">
    <location>
        <begin position="1"/>
        <end position="35"/>
    </location>
</feature>
<comment type="caution">
    <text evidence="4">The sequence shown here is derived from an EMBL/GenBank/DDBJ whole genome shotgun (WGS) entry which is preliminary data.</text>
</comment>
<evidence type="ECO:0000259" key="3">
    <source>
        <dbReference type="Pfam" id="PF01464"/>
    </source>
</evidence>